<dbReference type="Proteomes" id="UP000178574">
    <property type="component" value="Unassembled WGS sequence"/>
</dbReference>
<proteinExistence type="predicted"/>
<dbReference type="InterPro" id="IPR015797">
    <property type="entry name" value="NUDIX_hydrolase-like_dom_sf"/>
</dbReference>
<evidence type="ECO:0000313" key="4">
    <source>
        <dbReference type="EMBL" id="OGZ95241.1"/>
    </source>
</evidence>
<feature type="domain" description="Nudix hydrolase" evidence="3">
    <location>
        <begin position="5"/>
        <end position="144"/>
    </location>
</feature>
<comment type="caution">
    <text evidence="4">The sequence shown here is derived from an EMBL/GenBank/DDBJ whole genome shotgun (WGS) entry which is preliminary data.</text>
</comment>
<evidence type="ECO:0000256" key="2">
    <source>
        <dbReference type="ARBA" id="ARBA00022801"/>
    </source>
</evidence>
<dbReference type="PANTHER" id="PTHR43046">
    <property type="entry name" value="GDP-MANNOSE MANNOSYL HYDROLASE"/>
    <property type="match status" value="1"/>
</dbReference>
<evidence type="ECO:0000256" key="1">
    <source>
        <dbReference type="ARBA" id="ARBA00001946"/>
    </source>
</evidence>
<sequence length="149" mass="16834">MNEDLFQLGIKALIVNSEGHILLLKVNKEMLKGFSGDPYWDIPGGRIHRGSTIEETLKREVKEETGITNITRTAPLAMVLSNIRIPRDGTDTGLILSVYTCRVEEPISVILSNEHTEFRWFESKEAGALLQIKYPKEFTEKISVLHISP</sequence>
<dbReference type="PRINTS" id="PR00502">
    <property type="entry name" value="NUDIXFAMILY"/>
</dbReference>
<name>A0A1G2K9L5_9BACT</name>
<dbReference type="AlphaFoldDB" id="A0A1G2K9L5"/>
<evidence type="ECO:0000313" key="5">
    <source>
        <dbReference type="Proteomes" id="UP000178574"/>
    </source>
</evidence>
<keyword evidence="2" id="KW-0378">Hydrolase</keyword>
<dbReference type="SUPFAM" id="SSF55811">
    <property type="entry name" value="Nudix"/>
    <property type="match status" value="1"/>
</dbReference>
<dbReference type="PANTHER" id="PTHR43046:SF14">
    <property type="entry name" value="MUTT_NUDIX FAMILY PROTEIN"/>
    <property type="match status" value="1"/>
</dbReference>
<dbReference type="Gene3D" id="3.90.79.10">
    <property type="entry name" value="Nucleoside Triphosphate Pyrophosphohydrolase"/>
    <property type="match status" value="1"/>
</dbReference>
<protein>
    <recommendedName>
        <fullName evidence="3">Nudix hydrolase domain-containing protein</fullName>
    </recommendedName>
</protein>
<dbReference type="GO" id="GO:0016787">
    <property type="term" value="F:hydrolase activity"/>
    <property type="evidence" value="ECO:0007669"/>
    <property type="project" value="UniProtKB-KW"/>
</dbReference>
<accession>A0A1G2K9L5</accession>
<dbReference type="Pfam" id="PF00293">
    <property type="entry name" value="NUDIX"/>
    <property type="match status" value="1"/>
</dbReference>
<comment type="cofactor">
    <cofactor evidence="1">
        <name>Mg(2+)</name>
        <dbReference type="ChEBI" id="CHEBI:18420"/>
    </cofactor>
</comment>
<dbReference type="InterPro" id="IPR000086">
    <property type="entry name" value="NUDIX_hydrolase_dom"/>
</dbReference>
<gene>
    <name evidence="4" type="ORF">A2847_00120</name>
</gene>
<organism evidence="4 5">
    <name type="scientific">Candidatus Sungbacteria bacterium RIFCSPHIGHO2_01_FULL_50_25</name>
    <dbReference type="NCBI Taxonomy" id="1802265"/>
    <lineage>
        <taxon>Bacteria</taxon>
        <taxon>Candidatus Sungiibacteriota</taxon>
    </lineage>
</organism>
<evidence type="ECO:0000259" key="3">
    <source>
        <dbReference type="PROSITE" id="PS51462"/>
    </source>
</evidence>
<reference evidence="4 5" key="1">
    <citation type="journal article" date="2016" name="Nat. Commun.">
        <title>Thousands of microbial genomes shed light on interconnected biogeochemical processes in an aquifer system.</title>
        <authorList>
            <person name="Anantharaman K."/>
            <person name="Brown C.T."/>
            <person name="Hug L.A."/>
            <person name="Sharon I."/>
            <person name="Castelle C.J."/>
            <person name="Probst A.J."/>
            <person name="Thomas B.C."/>
            <person name="Singh A."/>
            <person name="Wilkins M.J."/>
            <person name="Karaoz U."/>
            <person name="Brodie E.L."/>
            <person name="Williams K.H."/>
            <person name="Hubbard S.S."/>
            <person name="Banfield J.F."/>
        </authorList>
    </citation>
    <scope>NUCLEOTIDE SEQUENCE [LARGE SCALE GENOMIC DNA]</scope>
</reference>
<dbReference type="PROSITE" id="PS51462">
    <property type="entry name" value="NUDIX"/>
    <property type="match status" value="1"/>
</dbReference>
<dbReference type="InterPro" id="IPR020476">
    <property type="entry name" value="Nudix_hydrolase"/>
</dbReference>
<dbReference type="CDD" id="cd02883">
    <property type="entry name" value="NUDIX_Hydrolase"/>
    <property type="match status" value="1"/>
</dbReference>
<dbReference type="EMBL" id="MHQD01000039">
    <property type="protein sequence ID" value="OGZ95241.1"/>
    <property type="molecule type" value="Genomic_DNA"/>
</dbReference>